<reference evidence="1" key="1">
    <citation type="journal article" date="2023" name="Insect Mol. Biol.">
        <title>Genome sequencing provides insights into the evolution of gene families encoding plant cell wall-degrading enzymes in longhorned beetles.</title>
        <authorList>
            <person name="Shin N.R."/>
            <person name="Okamura Y."/>
            <person name="Kirsch R."/>
            <person name="Pauchet Y."/>
        </authorList>
    </citation>
    <scope>NUCLEOTIDE SEQUENCE</scope>
    <source>
        <strain evidence="1">MMC_N1</strain>
    </source>
</reference>
<comment type="caution">
    <text evidence="1">The sequence shown here is derived from an EMBL/GenBank/DDBJ whole genome shotgun (WGS) entry which is preliminary data.</text>
</comment>
<sequence>MAGVLEYSHLLLIMARLHIILDHLLQVPHHHKPKRNLVRWPMKTEFFTNLYGRHDWRLKRSPKTRGLV</sequence>
<evidence type="ECO:0000313" key="2">
    <source>
        <dbReference type="Proteomes" id="UP001162164"/>
    </source>
</evidence>
<gene>
    <name evidence="1" type="ORF">NQ317_003273</name>
</gene>
<evidence type="ECO:0000313" key="1">
    <source>
        <dbReference type="EMBL" id="KAJ8978740.1"/>
    </source>
</evidence>
<keyword evidence="2" id="KW-1185">Reference proteome</keyword>
<organism evidence="1 2">
    <name type="scientific">Molorchus minor</name>
    <dbReference type="NCBI Taxonomy" id="1323400"/>
    <lineage>
        <taxon>Eukaryota</taxon>
        <taxon>Metazoa</taxon>
        <taxon>Ecdysozoa</taxon>
        <taxon>Arthropoda</taxon>
        <taxon>Hexapoda</taxon>
        <taxon>Insecta</taxon>
        <taxon>Pterygota</taxon>
        <taxon>Neoptera</taxon>
        <taxon>Endopterygota</taxon>
        <taxon>Coleoptera</taxon>
        <taxon>Polyphaga</taxon>
        <taxon>Cucujiformia</taxon>
        <taxon>Chrysomeloidea</taxon>
        <taxon>Cerambycidae</taxon>
        <taxon>Lamiinae</taxon>
        <taxon>Monochamini</taxon>
        <taxon>Molorchus</taxon>
    </lineage>
</organism>
<accession>A0ABQ9JNB4</accession>
<name>A0ABQ9JNB4_9CUCU</name>
<dbReference type="Proteomes" id="UP001162164">
    <property type="component" value="Unassembled WGS sequence"/>
</dbReference>
<dbReference type="EMBL" id="JAPWTJ010000407">
    <property type="protein sequence ID" value="KAJ8978740.1"/>
    <property type="molecule type" value="Genomic_DNA"/>
</dbReference>
<proteinExistence type="predicted"/>
<protein>
    <submittedName>
        <fullName evidence="1">Uncharacterized protein</fullName>
    </submittedName>
</protein>